<dbReference type="AlphaFoldDB" id="A0A1G7DM44"/>
<evidence type="ECO:0000313" key="3">
    <source>
        <dbReference type="Proteomes" id="UP000198925"/>
    </source>
</evidence>
<gene>
    <name evidence="2" type="ORF">SAMN04487779_10492</name>
</gene>
<evidence type="ECO:0000313" key="2">
    <source>
        <dbReference type="EMBL" id="SDE52607.1"/>
    </source>
</evidence>
<sequence>MSFVRLLLAIAILVGATALALFYLSPSWDPREPLDLRAEPGPMASLKLSLLARQSEACFAAFEASGLTLRRVPDRPSDTACEVENAVLLPAGIRATPRDPVVTCRMAAAWVLFERHALQPAARKHLGAEVTGVRHLGTYNCRNVNHAAAGRRSQHATANAIDVASFVLRDGHEVAISRHWSDVESRGAFLRDVRDGACRWFNAVLGPEYNAAHADHLHLDMGPVHTCR</sequence>
<dbReference type="Proteomes" id="UP000198925">
    <property type="component" value="Unassembled WGS sequence"/>
</dbReference>
<accession>A0A1G7DM44</accession>
<protein>
    <submittedName>
        <fullName evidence="2">Extensin-like protein C-terminus</fullName>
    </submittedName>
</protein>
<organism evidence="2 3">
    <name type="scientific">Belnapia rosea</name>
    <dbReference type="NCBI Taxonomy" id="938405"/>
    <lineage>
        <taxon>Bacteria</taxon>
        <taxon>Pseudomonadati</taxon>
        <taxon>Pseudomonadota</taxon>
        <taxon>Alphaproteobacteria</taxon>
        <taxon>Acetobacterales</taxon>
        <taxon>Roseomonadaceae</taxon>
        <taxon>Belnapia</taxon>
    </lineage>
</organism>
<keyword evidence="3" id="KW-1185">Reference proteome</keyword>
<dbReference type="EMBL" id="FMZX01000049">
    <property type="protein sequence ID" value="SDE52607.1"/>
    <property type="molecule type" value="Genomic_DNA"/>
</dbReference>
<evidence type="ECO:0000259" key="1">
    <source>
        <dbReference type="Pfam" id="PF06904"/>
    </source>
</evidence>
<name>A0A1G7DM44_9PROT</name>
<dbReference type="RefSeq" id="WP_090665323.1">
    <property type="nucleotide sequence ID" value="NZ_FMZX01000049.1"/>
</dbReference>
<dbReference type="InterPro" id="IPR009683">
    <property type="entry name" value="Extensin-like_C"/>
</dbReference>
<reference evidence="2 3" key="1">
    <citation type="submission" date="2016-10" db="EMBL/GenBank/DDBJ databases">
        <authorList>
            <person name="de Groot N.N."/>
        </authorList>
    </citation>
    <scope>NUCLEOTIDE SEQUENCE [LARGE SCALE GENOMIC DNA]</scope>
    <source>
        <strain evidence="2 3">CPCC 100156</strain>
    </source>
</reference>
<proteinExistence type="predicted"/>
<feature type="domain" description="Extensin-like C-terminal" evidence="1">
    <location>
        <begin position="57"/>
        <end position="228"/>
    </location>
</feature>
<dbReference type="Pfam" id="PF06904">
    <property type="entry name" value="Extensin-like_C"/>
    <property type="match status" value="1"/>
</dbReference>